<protein>
    <recommendedName>
        <fullName evidence="5">Mediator of RNA polymerase II transcription subunit 4</fullName>
        <ecNumber evidence="20">3.1.1.116</ecNumber>
    </recommendedName>
    <alternativeName>
        <fullName evidence="21">Mediator complex subunit 4</fullName>
    </alternativeName>
</protein>
<dbReference type="HOGENOM" id="CLU_001871_1_0_1"/>
<evidence type="ECO:0000256" key="1">
    <source>
        <dbReference type="ARBA" id="ARBA00001913"/>
    </source>
</evidence>
<feature type="compositionally biased region" description="Low complexity" evidence="22">
    <location>
        <begin position="428"/>
        <end position="442"/>
    </location>
</feature>
<feature type="region of interest" description="Disordered" evidence="22">
    <location>
        <begin position="416"/>
        <end position="442"/>
    </location>
</feature>
<evidence type="ECO:0000256" key="21">
    <source>
        <dbReference type="ARBA" id="ARBA00031257"/>
    </source>
</evidence>
<keyword evidence="10" id="KW-0378">Hydrolase</keyword>
<comment type="cofactor">
    <cofactor evidence="1">
        <name>Ca(2+)</name>
        <dbReference type="ChEBI" id="CHEBI:29108"/>
    </cofactor>
</comment>
<dbReference type="GO" id="GO:0016298">
    <property type="term" value="F:lipase activity"/>
    <property type="evidence" value="ECO:0007669"/>
    <property type="project" value="TreeGrafter"/>
</dbReference>
<dbReference type="CDD" id="cd00519">
    <property type="entry name" value="Lipase_3"/>
    <property type="match status" value="1"/>
</dbReference>
<dbReference type="InParanoid" id="G7EAR2"/>
<keyword evidence="11" id="KW-0106">Calcium</keyword>
<keyword evidence="15" id="KW-0443">Lipid metabolism</keyword>
<dbReference type="InterPro" id="IPR029058">
    <property type="entry name" value="AB_hydrolase_fold"/>
</dbReference>
<evidence type="ECO:0000256" key="6">
    <source>
        <dbReference type="ARBA" id="ARBA00022475"/>
    </source>
</evidence>
<dbReference type="Gene3D" id="3.40.50.1820">
    <property type="entry name" value="alpha/beta hydrolase"/>
    <property type="match status" value="1"/>
</dbReference>
<evidence type="ECO:0000259" key="23">
    <source>
        <dbReference type="Pfam" id="PF01764"/>
    </source>
</evidence>
<feature type="domain" description="Fungal lipase-type" evidence="23">
    <location>
        <begin position="962"/>
        <end position="1133"/>
    </location>
</feature>
<feature type="compositionally biased region" description="Polar residues" evidence="22">
    <location>
        <begin position="1513"/>
        <end position="1528"/>
    </location>
</feature>
<keyword evidence="9" id="KW-0479">Metal-binding</keyword>
<comment type="subcellular location">
    <subcellularLocation>
        <location evidence="3">Cell membrane</location>
        <topology evidence="3">Multi-pass membrane protein</topology>
    </subcellularLocation>
    <subcellularLocation>
        <location evidence="2">Nucleus</location>
    </subcellularLocation>
</comment>
<dbReference type="OMA" id="SWKVHKG"/>
<evidence type="ECO:0000256" key="11">
    <source>
        <dbReference type="ARBA" id="ARBA00022837"/>
    </source>
</evidence>
<organism evidence="24 25">
    <name type="scientific">Mixia osmundae (strain CBS 9802 / IAM 14324 / JCM 22182 / KY 12970)</name>
    <dbReference type="NCBI Taxonomy" id="764103"/>
    <lineage>
        <taxon>Eukaryota</taxon>
        <taxon>Fungi</taxon>
        <taxon>Dikarya</taxon>
        <taxon>Basidiomycota</taxon>
        <taxon>Pucciniomycotina</taxon>
        <taxon>Mixiomycetes</taxon>
        <taxon>Mixiales</taxon>
        <taxon>Mixiaceae</taxon>
        <taxon>Mixia</taxon>
    </lineage>
</organism>
<dbReference type="GO" id="GO:0005886">
    <property type="term" value="C:plasma membrane"/>
    <property type="evidence" value="ECO:0007669"/>
    <property type="project" value="UniProtKB-SubCell"/>
</dbReference>
<evidence type="ECO:0000256" key="19">
    <source>
        <dbReference type="ARBA" id="ARBA00024531"/>
    </source>
</evidence>
<evidence type="ECO:0000313" key="25">
    <source>
        <dbReference type="Proteomes" id="UP000009131"/>
    </source>
</evidence>
<dbReference type="Pfam" id="PF01764">
    <property type="entry name" value="Lipase_3"/>
    <property type="match status" value="1"/>
</dbReference>
<dbReference type="InterPro" id="IPR052214">
    <property type="entry name" value="DAG_Lipase-Related"/>
</dbReference>
<evidence type="ECO:0000256" key="20">
    <source>
        <dbReference type="ARBA" id="ARBA00026104"/>
    </source>
</evidence>
<dbReference type="eggNOG" id="KOG2088">
    <property type="taxonomic scope" value="Eukaryota"/>
</dbReference>
<feature type="compositionally biased region" description="Polar residues" evidence="22">
    <location>
        <begin position="734"/>
        <end position="752"/>
    </location>
</feature>
<evidence type="ECO:0000256" key="8">
    <source>
        <dbReference type="ARBA" id="ARBA00022692"/>
    </source>
</evidence>
<dbReference type="InterPro" id="IPR019258">
    <property type="entry name" value="Mediator_Med4"/>
</dbReference>
<evidence type="ECO:0000256" key="10">
    <source>
        <dbReference type="ARBA" id="ARBA00022801"/>
    </source>
</evidence>
<keyword evidence="16" id="KW-0472">Membrane</keyword>
<keyword evidence="17" id="KW-0804">Transcription</keyword>
<evidence type="ECO:0000256" key="15">
    <source>
        <dbReference type="ARBA" id="ARBA00023098"/>
    </source>
</evidence>
<evidence type="ECO:0000256" key="13">
    <source>
        <dbReference type="ARBA" id="ARBA00022989"/>
    </source>
</evidence>
<evidence type="ECO:0000256" key="17">
    <source>
        <dbReference type="ARBA" id="ARBA00023163"/>
    </source>
</evidence>
<evidence type="ECO:0000256" key="14">
    <source>
        <dbReference type="ARBA" id="ARBA00023015"/>
    </source>
</evidence>
<dbReference type="GO" id="GO:0016592">
    <property type="term" value="C:mediator complex"/>
    <property type="evidence" value="ECO:0007669"/>
    <property type="project" value="InterPro"/>
</dbReference>
<keyword evidence="14" id="KW-0805">Transcription regulation</keyword>
<keyword evidence="18" id="KW-0539">Nucleus</keyword>
<dbReference type="GO" id="GO:0003712">
    <property type="term" value="F:transcription coregulator activity"/>
    <property type="evidence" value="ECO:0007669"/>
    <property type="project" value="InterPro"/>
</dbReference>
<comment type="caution">
    <text evidence="24">The sequence shown here is derived from an EMBL/GenBank/DDBJ whole genome shotgun (WGS) entry which is preliminary data.</text>
</comment>
<evidence type="ECO:0000256" key="22">
    <source>
        <dbReference type="SAM" id="MobiDB-lite"/>
    </source>
</evidence>
<evidence type="ECO:0000256" key="5">
    <source>
        <dbReference type="ARBA" id="ARBA00020629"/>
    </source>
</evidence>
<dbReference type="GO" id="GO:0019369">
    <property type="term" value="P:arachidonate metabolic process"/>
    <property type="evidence" value="ECO:0007669"/>
    <property type="project" value="TreeGrafter"/>
</dbReference>
<comment type="catalytic activity">
    <reaction evidence="19">
        <text>a 1,2-diacyl-sn-glycerol + H2O = a 2-acylglycerol + a fatty acid + H(+)</text>
        <dbReference type="Rhea" id="RHEA:33275"/>
        <dbReference type="ChEBI" id="CHEBI:15377"/>
        <dbReference type="ChEBI" id="CHEBI:15378"/>
        <dbReference type="ChEBI" id="CHEBI:17389"/>
        <dbReference type="ChEBI" id="CHEBI:17815"/>
        <dbReference type="ChEBI" id="CHEBI:28868"/>
        <dbReference type="EC" id="3.1.1.116"/>
    </reaction>
    <physiologicalReaction direction="left-to-right" evidence="19">
        <dbReference type="Rhea" id="RHEA:33276"/>
    </physiologicalReaction>
</comment>
<evidence type="ECO:0000256" key="4">
    <source>
        <dbReference type="ARBA" id="ARBA00009626"/>
    </source>
</evidence>
<keyword evidence="6" id="KW-1003">Cell membrane</keyword>
<dbReference type="GO" id="GO:0046872">
    <property type="term" value="F:metal ion binding"/>
    <property type="evidence" value="ECO:0007669"/>
    <property type="project" value="UniProtKB-KW"/>
</dbReference>
<dbReference type="RefSeq" id="XP_014569480.1">
    <property type="nucleotide sequence ID" value="XM_014713994.1"/>
</dbReference>
<feature type="compositionally biased region" description="Polar residues" evidence="22">
    <location>
        <begin position="40"/>
        <end position="54"/>
    </location>
</feature>
<dbReference type="Pfam" id="PF10018">
    <property type="entry name" value="Med4"/>
    <property type="match status" value="1"/>
</dbReference>
<feature type="region of interest" description="Disordered" evidence="22">
    <location>
        <begin position="17"/>
        <end position="69"/>
    </location>
</feature>
<comment type="similarity">
    <text evidence="4">Belongs to the Mediator complex subunit 4 family.</text>
</comment>
<dbReference type="SUPFAM" id="SSF53474">
    <property type="entry name" value="alpha/beta-Hydrolases"/>
    <property type="match status" value="1"/>
</dbReference>
<feature type="region of interest" description="Disordered" evidence="22">
    <location>
        <begin position="550"/>
        <end position="579"/>
    </location>
</feature>
<feature type="region of interest" description="Disordered" evidence="22">
    <location>
        <begin position="1175"/>
        <end position="1199"/>
    </location>
</feature>
<evidence type="ECO:0000256" key="2">
    <source>
        <dbReference type="ARBA" id="ARBA00004123"/>
    </source>
</evidence>
<feature type="region of interest" description="Disordered" evidence="22">
    <location>
        <begin position="1585"/>
        <end position="1617"/>
    </location>
</feature>
<keyword evidence="7" id="KW-0597">Phosphoprotein</keyword>
<feature type="compositionally biased region" description="Basic and acidic residues" evidence="22">
    <location>
        <begin position="55"/>
        <end position="65"/>
    </location>
</feature>
<dbReference type="OrthoDB" id="438440at2759"/>
<proteinExistence type="inferred from homology"/>
<keyword evidence="25" id="KW-1185">Reference proteome</keyword>
<dbReference type="PANTHER" id="PTHR45792">
    <property type="entry name" value="DIACYLGLYCEROL LIPASE HOMOLOG-RELATED"/>
    <property type="match status" value="1"/>
</dbReference>
<dbReference type="GO" id="GO:0006357">
    <property type="term" value="P:regulation of transcription by RNA polymerase II"/>
    <property type="evidence" value="ECO:0007669"/>
    <property type="project" value="InterPro"/>
</dbReference>
<keyword evidence="8" id="KW-0812">Transmembrane</keyword>
<dbReference type="InterPro" id="IPR002921">
    <property type="entry name" value="Fungal_lipase-type"/>
</dbReference>
<dbReference type="GO" id="GO:0046340">
    <property type="term" value="P:diacylglycerol catabolic process"/>
    <property type="evidence" value="ECO:0007669"/>
    <property type="project" value="TreeGrafter"/>
</dbReference>
<evidence type="ECO:0000256" key="3">
    <source>
        <dbReference type="ARBA" id="ARBA00004651"/>
    </source>
</evidence>
<feature type="compositionally biased region" description="Polar residues" evidence="22">
    <location>
        <begin position="684"/>
        <end position="696"/>
    </location>
</feature>
<gene>
    <name evidence="24" type="primary">Mo06625</name>
    <name evidence="24" type="ORF">E5Q_06625</name>
</gene>
<evidence type="ECO:0000256" key="16">
    <source>
        <dbReference type="ARBA" id="ARBA00023136"/>
    </source>
</evidence>
<dbReference type="EMBL" id="BABT02000243">
    <property type="protein sequence ID" value="GAA99922.1"/>
    <property type="molecule type" value="Genomic_DNA"/>
</dbReference>
<keyword evidence="13" id="KW-1133">Transmembrane helix</keyword>
<feature type="region of interest" description="Disordered" evidence="22">
    <location>
        <begin position="349"/>
        <end position="373"/>
    </location>
</feature>
<accession>G7EAR2</accession>
<dbReference type="Proteomes" id="UP000009131">
    <property type="component" value="Unassembled WGS sequence"/>
</dbReference>
<keyword evidence="12" id="KW-0442">Lipid degradation</keyword>
<dbReference type="EC" id="3.1.1.116" evidence="20"/>
<feature type="region of interest" description="Disordered" evidence="22">
    <location>
        <begin position="678"/>
        <end position="868"/>
    </location>
</feature>
<name>G7EAR2_MIXOS</name>
<sequence>MNVVRGLVAAAAAAALGTRSSGSSTKSTASSETVHESAQCAANRSAASLPSFTESQRDSRSEIQQEKSVVLSPRASVDDEVLSKSDVDLRNNLVERMTRQELSDSLAHATLLPANLAQLISSLSLASRISLRASALLLEALLEGARCTTSTGLGVTRRALIAAVSSARALHFMQEGLSWDGGDNVPSEGFLNVLDKWTNLGIYFVHHSFTLAELFAMSGFYLTATGLKTGFSAAEESVRMIDGIFGSTETSRALASIITLVRREMTQDPRFSPAKAGVLASVAALTKALTAFACLQTATRQRTVESMKMKMLYDCTVVLESASSNILTGSATSVNGAQASSTQADTISKSISSQWPPITPHKRIPSVRGTSPRLEPLSTFKSHHGTTRSHRASTMASADDQILLTDIRSVYEQNRRWEDESAPSEIVSPSTSYSSRRSLERSSTLRRLPQLGSTLSIVDIDAEDDEEIMHGLEELIGSDDDGEGEVLLEVKRALAEVARGKSIPDGLELVSRRHGDDGEEVKLVRSTRFDALFEIETTTMTQTTTTIRSHVPLGSTDGAPSSRSRLPRTGCLPDLNHLSSRNIDMRGTLQARRTSDDAVHTEQDTEDYIREEWTEMQSIVDSPNVSVLRSKASHRLGGSLQPSPSIAMLCRQEAVDDPEESGKKLQIVLKSITNKLHQRKRTFRNSNLTSPESSRPASPVKGSRIKSDKIRELTTNEADDNSPPRQKALAGRIASTSQKAFNAAKTSLNVSPTRKRSSSRRRQKPDTAPRTEGTAPAVATIHSSALEVPAFGKKPFPSEKARGDGGLAAGLRLPASRKADTRQALSEPSTPRLTARSTGSSQSIHTTHSHVETRTSHATDQQPKPTNFPHAHLVANLRRFGRYSSAAYGQHFMRIFGIGSTSFNFPSTASHHANHYAFSNHVEVALDDILLSSFTTGTSFDTSENAPLVHYVTVDHQAKAIVLTCRGTLGLSDILTDLTADYIDVTMPEGEEGAHYFAHKGMYQSASRLANQGSIIHEVLRKGLAEHPTYGLVLCGHSLGGGVAALLSLLWGTPTSRFTAQAAESHLKTGKKIIHPTLGTPFVTAITSGLPAGRPMHCYTYGCPCVASPDLAAYAKGLISSVVHNLDIVPTLSLGLLRDLKNVAASLYEEGKVAEEVVGRVVGLYQRRYKAKREARKNGQTYPTADEFAGSGSGFSPHELDDEARQVDMTPRELQLGRGSNKALEAGYRDPALVGRDLSDDAELNDWLWSLMKTMRAGNDSDKLLPPGDVFCIECHTVFVSNSMEGSDGRSAQKSFQEGTRVLLRECLDPVQRFSEPVFGRSMFLDHSPHNYEHALNALAAASPLVSDYLPTLRLIVARHPDSAESVAKDLRCNDKMTSTLPIREQLLSSLQEAHSLSQLLFAAPAAKQKPARSTDDILTRLAILDQELAEQVWLAQEHADLSNQLEEAVRRRDAIDEQARADLRSARTTLSSLRRSIRSAQASRTTVSQAKTSEHLTTEEILTLARRLAPYTSSAPRSSTTDQSAQAVLSAREAPRGSILPWPTEQMLRQSQLAAAQTQASAEAPDQADMQQGQMIDLKIEREALPPRTALPARQEPTQADEDFTFDLDLNPDMDD</sequence>
<feature type="compositionally biased region" description="Polar residues" evidence="22">
    <location>
        <begin position="823"/>
        <end position="846"/>
    </location>
</feature>
<reference evidence="24 25" key="1">
    <citation type="journal article" date="2011" name="J. Gen. Appl. Microbiol.">
        <title>Draft genome sequencing of the enigmatic basidiomycete Mixia osmundae.</title>
        <authorList>
            <person name="Nishida H."/>
            <person name="Nagatsuka Y."/>
            <person name="Sugiyama J."/>
        </authorList>
    </citation>
    <scope>NUCLEOTIDE SEQUENCE [LARGE SCALE GENOMIC DNA]</scope>
    <source>
        <strain evidence="25">CBS 9802 / IAM 14324 / JCM 22182 / KY 12970</strain>
    </source>
</reference>
<feature type="region of interest" description="Disordered" evidence="22">
    <location>
        <begin position="1513"/>
        <end position="1533"/>
    </location>
</feature>
<feature type="compositionally biased region" description="Acidic residues" evidence="22">
    <location>
        <begin position="1600"/>
        <end position="1617"/>
    </location>
</feature>
<feature type="compositionally biased region" description="Basic and acidic residues" evidence="22">
    <location>
        <begin position="705"/>
        <end position="714"/>
    </location>
</feature>
<feature type="compositionally biased region" description="Low complexity" evidence="22">
    <location>
        <begin position="17"/>
        <end position="32"/>
    </location>
</feature>
<evidence type="ECO:0000256" key="12">
    <source>
        <dbReference type="ARBA" id="ARBA00022963"/>
    </source>
</evidence>
<dbReference type="PANTHER" id="PTHR45792:SF7">
    <property type="entry name" value="PUTATIVE (AFU_ORTHOLOGUE AFUA_6G02710)-RELATED"/>
    <property type="match status" value="1"/>
</dbReference>
<evidence type="ECO:0000256" key="18">
    <source>
        <dbReference type="ARBA" id="ARBA00023242"/>
    </source>
</evidence>
<evidence type="ECO:0000313" key="24">
    <source>
        <dbReference type="EMBL" id="GAA99922.1"/>
    </source>
</evidence>
<evidence type="ECO:0000256" key="7">
    <source>
        <dbReference type="ARBA" id="ARBA00022553"/>
    </source>
</evidence>
<reference evidence="24 25" key="2">
    <citation type="journal article" date="2012" name="Open Biol.">
        <title>Characteristics of nucleosomes and linker DNA regions on the genome of the basidiomycete Mixia osmundae revealed by mono- and dinucleosome mapping.</title>
        <authorList>
            <person name="Nishida H."/>
            <person name="Kondo S."/>
            <person name="Matsumoto T."/>
            <person name="Suzuki Y."/>
            <person name="Yoshikawa H."/>
            <person name="Taylor T.D."/>
            <person name="Sugiyama J."/>
        </authorList>
    </citation>
    <scope>NUCLEOTIDE SEQUENCE [LARGE SCALE GENOMIC DNA]</scope>
    <source>
        <strain evidence="25">CBS 9802 / IAM 14324 / JCM 22182 / KY 12970</strain>
    </source>
</reference>
<feature type="compositionally biased region" description="Basic residues" evidence="22">
    <location>
        <begin position="753"/>
        <end position="763"/>
    </location>
</feature>
<evidence type="ECO:0000256" key="9">
    <source>
        <dbReference type="ARBA" id="ARBA00022723"/>
    </source>
</evidence>